<reference evidence="2" key="1">
    <citation type="journal article" date="2023" name="Mol. Phylogenet. Evol.">
        <title>Genome-scale phylogeny and comparative genomics of the fungal order Sordariales.</title>
        <authorList>
            <person name="Hensen N."/>
            <person name="Bonometti L."/>
            <person name="Westerberg I."/>
            <person name="Brannstrom I.O."/>
            <person name="Guillou S."/>
            <person name="Cros-Aarteil S."/>
            <person name="Calhoun S."/>
            <person name="Haridas S."/>
            <person name="Kuo A."/>
            <person name="Mondo S."/>
            <person name="Pangilinan J."/>
            <person name="Riley R."/>
            <person name="LaButti K."/>
            <person name="Andreopoulos B."/>
            <person name="Lipzen A."/>
            <person name="Chen C."/>
            <person name="Yan M."/>
            <person name="Daum C."/>
            <person name="Ng V."/>
            <person name="Clum A."/>
            <person name="Steindorff A."/>
            <person name="Ohm R.A."/>
            <person name="Martin F."/>
            <person name="Silar P."/>
            <person name="Natvig D.O."/>
            <person name="Lalanne C."/>
            <person name="Gautier V."/>
            <person name="Ament-Velasquez S.L."/>
            <person name="Kruys A."/>
            <person name="Hutchinson M.I."/>
            <person name="Powell A.J."/>
            <person name="Barry K."/>
            <person name="Miller A.N."/>
            <person name="Grigoriev I.V."/>
            <person name="Debuchy R."/>
            <person name="Gladieux P."/>
            <person name="Hiltunen Thoren M."/>
            <person name="Johannesson H."/>
        </authorList>
    </citation>
    <scope>NUCLEOTIDE SEQUENCE [LARGE SCALE GENOMIC DNA]</scope>
    <source>
        <strain evidence="2">CBS 340.73</strain>
    </source>
</reference>
<protein>
    <submittedName>
        <fullName evidence="1">Uncharacterized protein</fullName>
    </submittedName>
</protein>
<proteinExistence type="predicted"/>
<keyword evidence="2" id="KW-1185">Reference proteome</keyword>
<accession>A0AAN6RXR1</accession>
<sequence length="75" mass="8823">PNSLINNDFLKTFSSNIDYLRSYVTFKGANNFNINFEVLTRSLPYVRKVTTMRKIFILLKQKVYILVTYKLLPAD</sequence>
<dbReference type="Proteomes" id="UP001303473">
    <property type="component" value="Unassembled WGS sequence"/>
</dbReference>
<organism evidence="1 2">
    <name type="scientific">Diplogelasinospora grovesii</name>
    <dbReference type="NCBI Taxonomy" id="303347"/>
    <lineage>
        <taxon>Eukaryota</taxon>
        <taxon>Fungi</taxon>
        <taxon>Dikarya</taxon>
        <taxon>Ascomycota</taxon>
        <taxon>Pezizomycotina</taxon>
        <taxon>Sordariomycetes</taxon>
        <taxon>Sordariomycetidae</taxon>
        <taxon>Sordariales</taxon>
        <taxon>Diplogelasinosporaceae</taxon>
        <taxon>Diplogelasinospora</taxon>
    </lineage>
</organism>
<dbReference type="AlphaFoldDB" id="A0AAN6RXR1"/>
<feature type="non-terminal residue" evidence="1">
    <location>
        <position position="1"/>
    </location>
</feature>
<evidence type="ECO:0000313" key="1">
    <source>
        <dbReference type="EMBL" id="KAK3933752.1"/>
    </source>
</evidence>
<comment type="caution">
    <text evidence="1">The sequence shown here is derived from an EMBL/GenBank/DDBJ whole genome shotgun (WGS) entry which is preliminary data.</text>
</comment>
<evidence type="ECO:0000313" key="2">
    <source>
        <dbReference type="Proteomes" id="UP001303473"/>
    </source>
</evidence>
<name>A0AAN6RXR1_9PEZI</name>
<gene>
    <name evidence="1" type="ORF">QBC46DRAFT_275161</name>
</gene>
<dbReference type="EMBL" id="MU854078">
    <property type="protein sequence ID" value="KAK3933752.1"/>
    <property type="molecule type" value="Genomic_DNA"/>
</dbReference>